<comment type="function">
    <text evidence="12">Component of the F(0) channel, it forms part of the peripheral stalk, linking F(1) to F(0). The b'-subunit is a diverged and duplicated form of b found in plants and photosynthetic bacteria.</text>
</comment>
<dbReference type="STRING" id="1118202.SAMN05443429_105126"/>
<evidence type="ECO:0000313" key="19">
    <source>
        <dbReference type="EMBL" id="SHI85635.1"/>
    </source>
</evidence>
<dbReference type="InterPro" id="IPR050059">
    <property type="entry name" value="ATP_synthase_B_chain"/>
</dbReference>
<dbReference type="CDD" id="cd06503">
    <property type="entry name" value="ATP-synt_Fo_b"/>
    <property type="match status" value="1"/>
</dbReference>
<evidence type="ECO:0000313" key="21">
    <source>
        <dbReference type="Proteomes" id="UP000593605"/>
    </source>
</evidence>
<dbReference type="Proteomes" id="UP000593605">
    <property type="component" value="Chromosome"/>
</dbReference>
<comment type="similarity">
    <text evidence="1 15 16">Belongs to the ATPase B chain family.</text>
</comment>
<protein>
    <recommendedName>
        <fullName evidence="15">ATP synthase subunit b</fullName>
    </recommendedName>
    <alternativeName>
        <fullName evidence="15">ATP synthase F(0) sector subunit b</fullName>
    </alternativeName>
    <alternativeName>
        <fullName evidence="15">ATPase subunit I</fullName>
    </alternativeName>
    <alternativeName>
        <fullName evidence="15">F-type ATPase subunit b</fullName>
        <shortName evidence="15">F-ATPase subunit b</shortName>
    </alternativeName>
</protein>
<sequence>MDLLTPSIGNIFWTSVVFLMLLFILGKYAWRPILSAVGQREKDIQDALNQAQLARKEIEDLKADNERILREAKLERDAILNDARKIRENMIAEARDTAKQEGDKMIESARISIQNEKAAAMKEVKSQIGALSVSIAEQILKQKLDASEAQNALVENYLAQNNLN</sequence>
<evidence type="ECO:0000256" key="1">
    <source>
        <dbReference type="ARBA" id="ARBA00005513"/>
    </source>
</evidence>
<evidence type="ECO:0000256" key="16">
    <source>
        <dbReference type="RuleBase" id="RU003848"/>
    </source>
</evidence>
<keyword evidence="4 15" id="KW-0138">CF(0)</keyword>
<evidence type="ECO:0000256" key="10">
    <source>
        <dbReference type="ARBA" id="ARBA00023310"/>
    </source>
</evidence>
<dbReference type="InterPro" id="IPR005864">
    <property type="entry name" value="ATP_synth_F0_bsu_bac"/>
</dbReference>
<evidence type="ECO:0000256" key="17">
    <source>
        <dbReference type="SAM" id="Coils"/>
    </source>
</evidence>
<comment type="subcellular location">
    <subcellularLocation>
        <location evidence="15">Cell membrane</location>
        <topology evidence="15">Single-pass membrane protein</topology>
    </subcellularLocation>
    <subcellularLocation>
        <location evidence="14">Endomembrane system</location>
        <topology evidence="14">Single-pass membrane protein</topology>
    </subcellularLocation>
</comment>
<reference evidence="18 21" key="2">
    <citation type="submission" date="2020-10" db="EMBL/GenBank/DDBJ databases">
        <title>Complete genome of Cruoricapor ignavus strain M1214 isolated from the blood culture of a febrile patient.</title>
        <authorList>
            <person name="Guglielmino C.J.D."/>
        </authorList>
    </citation>
    <scope>NUCLEOTIDE SEQUENCE [LARGE SCALE GENOMIC DNA]</scope>
    <source>
        <strain evidence="18 21">M1214</strain>
    </source>
</reference>
<evidence type="ECO:0000256" key="3">
    <source>
        <dbReference type="ARBA" id="ARBA00022475"/>
    </source>
</evidence>
<keyword evidence="3 15" id="KW-1003">Cell membrane</keyword>
<dbReference type="OrthoDB" id="9795289at2"/>
<organism evidence="19 20">
    <name type="scientific">Cruoricaptor ignavus</name>
    <dbReference type="NCBI Taxonomy" id="1118202"/>
    <lineage>
        <taxon>Bacteria</taxon>
        <taxon>Pseudomonadati</taxon>
        <taxon>Bacteroidota</taxon>
        <taxon>Flavobacteriia</taxon>
        <taxon>Flavobacteriales</taxon>
        <taxon>Weeksellaceae</taxon>
        <taxon>Cruoricaptor</taxon>
    </lineage>
</organism>
<evidence type="ECO:0000256" key="14">
    <source>
        <dbReference type="ARBA" id="ARBA00037847"/>
    </source>
</evidence>
<dbReference type="NCBIfam" id="TIGR01144">
    <property type="entry name" value="ATP_synt_b"/>
    <property type="match status" value="1"/>
</dbReference>
<dbReference type="GO" id="GO:0046961">
    <property type="term" value="F:proton-transporting ATPase activity, rotational mechanism"/>
    <property type="evidence" value="ECO:0007669"/>
    <property type="project" value="TreeGrafter"/>
</dbReference>
<proteinExistence type="inferred from homology"/>
<dbReference type="RefSeq" id="WP_073179471.1">
    <property type="nucleotide sequence ID" value="NZ_CP063145.1"/>
</dbReference>
<dbReference type="GO" id="GO:0045259">
    <property type="term" value="C:proton-transporting ATP synthase complex"/>
    <property type="evidence" value="ECO:0007669"/>
    <property type="project" value="UniProtKB-KW"/>
</dbReference>
<name>A0A1M6EJF2_9FLAO</name>
<dbReference type="Proteomes" id="UP000184335">
    <property type="component" value="Unassembled WGS sequence"/>
</dbReference>
<comment type="function">
    <text evidence="11 15">F(1)F(0) ATP synthase produces ATP from ADP in the presence of a proton or sodium gradient. F-type ATPases consist of two structural domains, F(1) containing the extramembraneous catalytic core and F(0) containing the membrane proton channel, linked together by a central stalk and a peripheral stalk. During catalysis, ATP synthesis in the catalytic domain of F(1) is coupled via a rotary mechanism of the central stalk subunits to proton translocation.</text>
</comment>
<feature type="transmembrane region" description="Helical" evidence="15">
    <location>
        <begin position="12"/>
        <end position="30"/>
    </location>
</feature>
<dbReference type="InterPro" id="IPR028987">
    <property type="entry name" value="ATP_synth_B-like_membr_sf"/>
</dbReference>
<gene>
    <name evidence="15" type="primary">atpF</name>
    <name evidence="18" type="ORF">IMZ16_02110</name>
    <name evidence="19" type="ORF">SAMN05443429_105126</name>
</gene>
<evidence type="ECO:0000256" key="7">
    <source>
        <dbReference type="ARBA" id="ARBA00022989"/>
    </source>
</evidence>
<keyword evidence="6 15" id="KW-0375">Hydrogen ion transport</keyword>
<comment type="subunit">
    <text evidence="15">F-type ATPases have 2 components, F(1) - the catalytic core - and F(0) - the membrane proton channel. F(1) has five subunits: alpha(3), beta(3), gamma(1), delta(1), epsilon(1). F(0) has three main subunits: a(1), b(2) and c(10-14). The alpha and beta chains form an alternating ring which encloses part of the gamma chain. F(1) is attached to F(0) by a central stalk formed by the gamma and epsilon chains, while a peripheral stalk is formed by the delta and b chains.</text>
</comment>
<evidence type="ECO:0000256" key="8">
    <source>
        <dbReference type="ARBA" id="ARBA00023065"/>
    </source>
</evidence>
<dbReference type="GO" id="GO:0046933">
    <property type="term" value="F:proton-transporting ATP synthase activity, rotational mechanism"/>
    <property type="evidence" value="ECO:0007669"/>
    <property type="project" value="UniProtKB-UniRule"/>
</dbReference>
<evidence type="ECO:0000256" key="6">
    <source>
        <dbReference type="ARBA" id="ARBA00022781"/>
    </source>
</evidence>
<dbReference type="KEGG" id="civ:IMZ16_02110"/>
<accession>A0A1M6EJF2</accession>
<keyword evidence="7 15" id="KW-1133">Transmembrane helix</keyword>
<dbReference type="GO" id="GO:0012505">
    <property type="term" value="C:endomembrane system"/>
    <property type="evidence" value="ECO:0007669"/>
    <property type="project" value="UniProtKB-SubCell"/>
</dbReference>
<evidence type="ECO:0000256" key="11">
    <source>
        <dbReference type="ARBA" id="ARBA00025198"/>
    </source>
</evidence>
<reference evidence="19 20" key="1">
    <citation type="submission" date="2016-11" db="EMBL/GenBank/DDBJ databases">
        <authorList>
            <person name="Jaros S."/>
            <person name="Januszkiewicz K."/>
            <person name="Wedrychowicz H."/>
        </authorList>
    </citation>
    <scope>NUCLEOTIDE SEQUENCE [LARGE SCALE GENOMIC DNA]</scope>
    <source>
        <strain evidence="19 20">DSM 25479</strain>
    </source>
</reference>
<dbReference type="GO" id="GO:0005886">
    <property type="term" value="C:plasma membrane"/>
    <property type="evidence" value="ECO:0007669"/>
    <property type="project" value="UniProtKB-SubCell"/>
</dbReference>
<keyword evidence="2 15" id="KW-0813">Transport</keyword>
<dbReference type="HAMAP" id="MF_01398">
    <property type="entry name" value="ATP_synth_b_bprime"/>
    <property type="match status" value="1"/>
</dbReference>
<keyword evidence="17" id="KW-0175">Coiled coil</keyword>
<dbReference type="NCBIfam" id="NF011041">
    <property type="entry name" value="PRK14471.1"/>
    <property type="match status" value="1"/>
</dbReference>
<dbReference type="AlphaFoldDB" id="A0A1M6EJF2"/>
<dbReference type="PANTHER" id="PTHR33445:SF1">
    <property type="entry name" value="ATP SYNTHASE SUBUNIT B"/>
    <property type="match status" value="1"/>
</dbReference>
<evidence type="ECO:0000256" key="5">
    <source>
        <dbReference type="ARBA" id="ARBA00022692"/>
    </source>
</evidence>
<keyword evidence="10 15" id="KW-0066">ATP synthesis</keyword>
<evidence type="ECO:0000256" key="13">
    <source>
        <dbReference type="ARBA" id="ARBA00026054"/>
    </source>
</evidence>
<keyword evidence="5 15" id="KW-0812">Transmembrane</keyword>
<keyword evidence="20" id="KW-1185">Reference proteome</keyword>
<evidence type="ECO:0000256" key="12">
    <source>
        <dbReference type="ARBA" id="ARBA00025614"/>
    </source>
</evidence>
<dbReference type="PANTHER" id="PTHR33445">
    <property type="entry name" value="ATP SYNTHASE SUBUNIT B', CHLOROPLASTIC"/>
    <property type="match status" value="1"/>
</dbReference>
<dbReference type="Pfam" id="PF00430">
    <property type="entry name" value="ATP-synt_B"/>
    <property type="match status" value="1"/>
</dbReference>
<feature type="coiled-coil region" evidence="17">
    <location>
        <begin position="41"/>
        <end position="89"/>
    </location>
</feature>
<evidence type="ECO:0000256" key="15">
    <source>
        <dbReference type="HAMAP-Rule" id="MF_01398"/>
    </source>
</evidence>
<dbReference type="Gene3D" id="1.20.5.620">
    <property type="entry name" value="F1F0 ATP synthase subunit B, membrane domain"/>
    <property type="match status" value="1"/>
</dbReference>
<evidence type="ECO:0000313" key="20">
    <source>
        <dbReference type="Proteomes" id="UP000184335"/>
    </source>
</evidence>
<evidence type="ECO:0000313" key="18">
    <source>
        <dbReference type="EMBL" id="QOR74256.1"/>
    </source>
</evidence>
<dbReference type="InterPro" id="IPR002146">
    <property type="entry name" value="ATP_synth_b/b'su_bac/chlpt"/>
</dbReference>
<dbReference type="SUPFAM" id="SSF81573">
    <property type="entry name" value="F1F0 ATP synthase subunit B, membrane domain"/>
    <property type="match status" value="1"/>
</dbReference>
<keyword evidence="9 15" id="KW-0472">Membrane</keyword>
<evidence type="ECO:0000256" key="9">
    <source>
        <dbReference type="ARBA" id="ARBA00023136"/>
    </source>
</evidence>
<comment type="subunit">
    <text evidence="13">F-type ATPases have 2 components, F(1) - the catalytic core - and F(0) - the membrane proton channel. F(1) has five subunits: alpha(3), beta(3), gamma(1), delta(1), epsilon(1). F(0) has four main subunits: a(1), b(2) and c(10-14). The alpha and beta chains form an alternating ring which encloses part of the gamma chain. F(1) is attached to F(0) by a central stalk formed by the gamma and epsilon chains, while a peripheral stalk is formed by the delta and b chains.</text>
</comment>
<dbReference type="EMBL" id="FQYI01000005">
    <property type="protein sequence ID" value="SHI85635.1"/>
    <property type="molecule type" value="Genomic_DNA"/>
</dbReference>
<evidence type="ECO:0000256" key="4">
    <source>
        <dbReference type="ARBA" id="ARBA00022547"/>
    </source>
</evidence>
<evidence type="ECO:0000256" key="2">
    <source>
        <dbReference type="ARBA" id="ARBA00022448"/>
    </source>
</evidence>
<dbReference type="EMBL" id="CP063145">
    <property type="protein sequence ID" value="QOR74256.1"/>
    <property type="molecule type" value="Genomic_DNA"/>
</dbReference>
<keyword evidence="8 15" id="KW-0406">Ion transport</keyword>